<reference evidence="7" key="1">
    <citation type="submission" date="2025-08" db="UniProtKB">
        <authorList>
            <consortium name="RefSeq"/>
        </authorList>
    </citation>
    <scope>IDENTIFICATION</scope>
    <source>
        <tissue evidence="7">Whole insect</tissue>
    </source>
</reference>
<evidence type="ECO:0000256" key="4">
    <source>
        <dbReference type="ARBA" id="ARBA00023163"/>
    </source>
</evidence>
<evidence type="ECO:0000256" key="2">
    <source>
        <dbReference type="ARBA" id="ARBA00016807"/>
    </source>
</evidence>
<keyword evidence="4" id="KW-0804">Transcription</keyword>
<organism evidence="7">
    <name type="scientific">Diabrotica virgifera virgifera</name>
    <name type="common">western corn rootworm</name>
    <dbReference type="NCBI Taxonomy" id="50390"/>
    <lineage>
        <taxon>Eukaryota</taxon>
        <taxon>Metazoa</taxon>
        <taxon>Ecdysozoa</taxon>
        <taxon>Arthropoda</taxon>
        <taxon>Hexapoda</taxon>
        <taxon>Insecta</taxon>
        <taxon>Pterygota</taxon>
        <taxon>Neoptera</taxon>
        <taxon>Endopterygota</taxon>
        <taxon>Coleoptera</taxon>
        <taxon>Polyphaga</taxon>
        <taxon>Cucujiformia</taxon>
        <taxon>Chrysomeloidea</taxon>
        <taxon>Chrysomelidae</taxon>
        <taxon>Galerucinae</taxon>
        <taxon>Diabroticina</taxon>
        <taxon>Diabroticites</taxon>
        <taxon>Diabrotica</taxon>
    </lineage>
</organism>
<dbReference type="InterPro" id="IPR028002">
    <property type="entry name" value="Myb_DNA-bind_5"/>
</dbReference>
<evidence type="ECO:0000259" key="6">
    <source>
        <dbReference type="Pfam" id="PF13873"/>
    </source>
</evidence>
<proteinExistence type="predicted"/>
<keyword evidence="3" id="KW-0805">Transcription regulation</keyword>
<dbReference type="Pfam" id="PF13873">
    <property type="entry name" value="Myb_DNA-bind_5"/>
    <property type="match status" value="1"/>
</dbReference>
<evidence type="ECO:0000256" key="5">
    <source>
        <dbReference type="ARBA" id="ARBA00025466"/>
    </source>
</evidence>
<name>A0A6P7GC46_DIAVI</name>
<accession>A0A6P7GC46</accession>
<sequence>MSGSDPEATKGLGEDKNEQVLFVNLLENFQILFDKRMITKIKNEKEAALNKLTAAFNEIIEKNLDLKQILKKFNNMKTKVKKIVEVKKTGNKKNRTDWQRKFYELWNVGENQVFHRIPGACQADVTEEIGVSL</sequence>
<comment type="function">
    <text evidence="5">Involved in transvection phenomena (= synapsis-dependent gene expression), where the synaptic pairing of chromosomes carrying genes with which zeste interacts influences the expression of these genes. Zeste binds to DNA and stimulates transcription from a nearby promoter.</text>
</comment>
<dbReference type="AlphaFoldDB" id="A0A6P7GC46"/>
<evidence type="ECO:0000256" key="1">
    <source>
        <dbReference type="ARBA" id="ARBA00011764"/>
    </source>
</evidence>
<gene>
    <name evidence="7" type="primary">LOC114340334</name>
</gene>
<protein>
    <recommendedName>
        <fullName evidence="2">Regulatory protein zeste</fullName>
    </recommendedName>
</protein>
<feature type="domain" description="Myb/SANT-like DNA-binding" evidence="6">
    <location>
        <begin position="17"/>
        <end position="84"/>
    </location>
</feature>
<dbReference type="InParanoid" id="A0A6P7GC46"/>
<evidence type="ECO:0000256" key="3">
    <source>
        <dbReference type="ARBA" id="ARBA00023015"/>
    </source>
</evidence>
<comment type="subunit">
    <text evidence="1">Self-associates forming complexes of several hundred monomers.</text>
</comment>
<evidence type="ECO:0000313" key="7">
    <source>
        <dbReference type="RefSeq" id="XP_028146874.1"/>
    </source>
</evidence>
<dbReference type="RefSeq" id="XP_028146874.1">
    <property type="nucleotide sequence ID" value="XM_028291073.1"/>
</dbReference>